<comment type="caution">
    <text evidence="1">The sequence shown here is derived from an EMBL/GenBank/DDBJ whole genome shotgun (WGS) entry which is preliminary data.</text>
</comment>
<evidence type="ECO:0000313" key="1">
    <source>
        <dbReference type="EMBL" id="ELZ33796.1"/>
    </source>
</evidence>
<accession>M0DE66</accession>
<gene>
    <name evidence="1" type="ORF">C473_06950</name>
</gene>
<protein>
    <submittedName>
        <fullName evidence="1">Uncharacterized protein</fullName>
    </submittedName>
</protein>
<dbReference type="EMBL" id="AOIW01000044">
    <property type="protein sequence ID" value="ELZ33796.1"/>
    <property type="molecule type" value="Genomic_DNA"/>
</dbReference>
<reference evidence="1 2" key="1">
    <citation type="journal article" date="2014" name="PLoS Genet.">
        <title>Phylogenetically driven sequencing of extremely halophilic archaea reveals strategies for static and dynamic osmo-response.</title>
        <authorList>
            <person name="Becker E.A."/>
            <person name="Seitzer P.M."/>
            <person name="Tritt A."/>
            <person name="Larsen D."/>
            <person name="Krusor M."/>
            <person name="Yao A.I."/>
            <person name="Wu D."/>
            <person name="Madern D."/>
            <person name="Eisen J.A."/>
            <person name="Darling A.E."/>
            <person name="Facciotti M.T."/>
        </authorList>
    </citation>
    <scope>NUCLEOTIDE SEQUENCE [LARGE SCALE GENOMIC DNA]</scope>
    <source>
        <strain evidence="1 2">JCM 10247</strain>
    </source>
</reference>
<sequence length="79" mass="9224">MGKPIPIVNSRCEIARDNFTKLTRIKLGLCKRPRLLLSVTRKERDKRVFSLWVVREKLTCSGGRFLRRGHWCSTVRAPD</sequence>
<organism evidence="1 2">
    <name type="scientific">Halorubrum distributum JCM 10247</name>
    <dbReference type="NCBI Taxonomy" id="1227486"/>
    <lineage>
        <taxon>Archaea</taxon>
        <taxon>Methanobacteriati</taxon>
        <taxon>Methanobacteriota</taxon>
        <taxon>Stenosarchaea group</taxon>
        <taxon>Halobacteria</taxon>
        <taxon>Halobacteriales</taxon>
        <taxon>Haloferacaceae</taxon>
        <taxon>Halorubrum</taxon>
        <taxon>Halorubrum distributum group</taxon>
    </lineage>
</organism>
<proteinExistence type="predicted"/>
<dbReference type="Proteomes" id="UP000011572">
    <property type="component" value="Unassembled WGS sequence"/>
</dbReference>
<dbReference type="AlphaFoldDB" id="M0DE66"/>
<evidence type="ECO:0000313" key="2">
    <source>
        <dbReference type="Proteomes" id="UP000011572"/>
    </source>
</evidence>
<name>M0DE66_9EURY</name>